<dbReference type="Gene3D" id="3.40.50.1000">
    <property type="entry name" value="HAD superfamily/HAD-like"/>
    <property type="match status" value="1"/>
</dbReference>
<dbReference type="Proteomes" id="UP000664277">
    <property type="component" value="Unassembled WGS sequence"/>
</dbReference>
<dbReference type="NCBIfam" id="TIGR01681">
    <property type="entry name" value="HAD-SF-IIIC"/>
    <property type="match status" value="1"/>
</dbReference>
<dbReference type="InterPro" id="IPR010037">
    <property type="entry name" value="FkbH_domain"/>
</dbReference>
<comment type="caution">
    <text evidence="1">The sequence shown here is derived from an EMBL/GenBank/DDBJ whole genome shotgun (WGS) entry which is preliminary data.</text>
</comment>
<name>A0A8J7PBI0_9BACT</name>
<reference evidence="1" key="1">
    <citation type="submission" date="2021-02" db="EMBL/GenBank/DDBJ databases">
        <title>Genome-Resolved Metagenomics of a Microbial Community Performing Photosynthetic Biological Nutrient Removal.</title>
        <authorList>
            <person name="Mcdaniel E.A."/>
        </authorList>
    </citation>
    <scope>NUCLEOTIDE SEQUENCE</scope>
    <source>
        <strain evidence="1">UWPOB_OBS1</strain>
    </source>
</reference>
<evidence type="ECO:0000313" key="1">
    <source>
        <dbReference type="EMBL" id="MBN8661477.1"/>
    </source>
</evidence>
<dbReference type="InterPro" id="IPR010033">
    <property type="entry name" value="HAD_SF_ppase_IIIC"/>
</dbReference>
<proteinExistence type="predicted"/>
<sequence length="620" mass="69103">MQMNKATLDLHSLKCSAELKTQISEALLTSRTHLVREALAQLGKTVWAEAPEFKLSIARSITLESQLDFINLALATLNCRPSITLGDFGSFETLLWNPRSPLLAAPQAVLVLWRLEDLYPDVVESFSALSRQERLDFEASLIKRLQDLCAGYVKVSTAPLFIATLPDFGQDWPHEVSAVPNLSMVKQSFNRALMEISAVEAQINVFDFAAWCAREGKACFDERLDLFARQPLSANVVTSFSLELARLFRPIFQPRAKVLLLDLDNTLWGGTIGDDGMSGLKVGRDYPGNVFRRIQSLAKRLKESGVLLALVSKNNIEPVQKAFETLPDMVLRWEDFVVHKVDWNPKHQNIQAIASELNLGLDSFVFLDDNHLEREEVKHYLPQVQVLDNGGDPYSILTALRGSALFDAYRVSAEDSQRTELYSLQAARSIDVGAANIEEFLASLSMEAIIEAVSAASLQRVVQMLGKTNQFNVTTRRHSEAVVRDLIKSERNILLTVELVDRFGSQGIVGLIIGVEQEPGTLLVDSFLLSCRVIGRGVEESLWSAFVELATGRAFQRIRAQYIPTEKNAMVADLFVRLGMQAVEAPQGEFLYELGLPAAVLKPDWIKVKVKGDEQSRETV</sequence>
<evidence type="ECO:0000313" key="2">
    <source>
        <dbReference type="Proteomes" id="UP000664277"/>
    </source>
</evidence>
<dbReference type="InterPro" id="IPR036514">
    <property type="entry name" value="SGNH_hydro_sf"/>
</dbReference>
<dbReference type="InterPro" id="IPR023214">
    <property type="entry name" value="HAD_sf"/>
</dbReference>
<dbReference type="SUPFAM" id="SSF56784">
    <property type="entry name" value="HAD-like"/>
    <property type="match status" value="1"/>
</dbReference>
<gene>
    <name evidence="1" type="ORF">J0M35_14015</name>
</gene>
<protein>
    <submittedName>
        <fullName evidence="1">HAD-IIIC family phosphatase</fullName>
    </submittedName>
</protein>
<organism evidence="1 2">
    <name type="scientific">Candidatus Obscuribacter phosphatis</name>
    <dbReference type="NCBI Taxonomy" id="1906157"/>
    <lineage>
        <taxon>Bacteria</taxon>
        <taxon>Bacillati</taxon>
        <taxon>Candidatus Melainabacteria</taxon>
        <taxon>Candidatus Obscuribacterales</taxon>
        <taxon>Candidatus Obscuribacteraceae</taxon>
        <taxon>Candidatus Obscuribacter</taxon>
    </lineage>
</organism>
<dbReference type="EMBL" id="JAFLCK010000020">
    <property type="protein sequence ID" value="MBN8661477.1"/>
    <property type="molecule type" value="Genomic_DNA"/>
</dbReference>
<accession>A0A8J7PBI0</accession>
<dbReference type="InterPro" id="IPR036412">
    <property type="entry name" value="HAD-like_sf"/>
</dbReference>
<dbReference type="NCBIfam" id="TIGR01686">
    <property type="entry name" value="FkbH"/>
    <property type="match status" value="1"/>
</dbReference>
<dbReference type="Gene3D" id="3.40.50.1110">
    <property type="entry name" value="SGNH hydrolase"/>
    <property type="match status" value="1"/>
</dbReference>
<dbReference type="AlphaFoldDB" id="A0A8J7PBI0"/>